<evidence type="ECO:0000256" key="6">
    <source>
        <dbReference type="SAM" id="MobiDB-lite"/>
    </source>
</evidence>
<feature type="compositionally biased region" description="Low complexity" evidence="6">
    <location>
        <begin position="401"/>
        <end position="419"/>
    </location>
</feature>
<dbReference type="PANTHER" id="PTHR28538:SF1">
    <property type="entry name" value="INTEGRAL INNER NUCLEAR MEMBRANE PROTEIN IMA1"/>
    <property type="match status" value="1"/>
</dbReference>
<feature type="transmembrane region" description="Helical" evidence="7">
    <location>
        <begin position="307"/>
        <end position="325"/>
    </location>
</feature>
<dbReference type="GO" id="GO:0071765">
    <property type="term" value="P:nuclear inner membrane organization"/>
    <property type="evidence" value="ECO:0007669"/>
    <property type="project" value="InterPro"/>
</dbReference>
<protein>
    <recommendedName>
        <fullName evidence="8">Ima1 N-terminal domain-containing protein</fullName>
    </recommendedName>
</protein>
<dbReference type="InterPro" id="IPR018617">
    <property type="entry name" value="Ima1_N"/>
</dbReference>
<dbReference type="PANTHER" id="PTHR28538">
    <property type="entry name" value="INTEGRAL INNER NUCLEAR MEMBRANE PROTEIN IMA1"/>
    <property type="match status" value="1"/>
</dbReference>
<feature type="transmembrane region" description="Helical" evidence="7">
    <location>
        <begin position="643"/>
        <end position="661"/>
    </location>
</feature>
<dbReference type="OrthoDB" id="5966927at2759"/>
<feature type="region of interest" description="Disordered" evidence="6">
    <location>
        <begin position="399"/>
        <end position="419"/>
    </location>
</feature>
<dbReference type="GO" id="GO:0005637">
    <property type="term" value="C:nuclear inner membrane"/>
    <property type="evidence" value="ECO:0007669"/>
    <property type="project" value="UniProtKB-SubCell"/>
</dbReference>
<feature type="domain" description="Ima1 N-terminal" evidence="8">
    <location>
        <begin position="44"/>
        <end position="173"/>
    </location>
</feature>
<evidence type="ECO:0000256" key="2">
    <source>
        <dbReference type="ARBA" id="ARBA00022692"/>
    </source>
</evidence>
<name>A0A2J6QLS2_9HELO</name>
<feature type="transmembrane region" description="Helical" evidence="7">
    <location>
        <begin position="734"/>
        <end position="756"/>
    </location>
</feature>
<organism evidence="9 10">
    <name type="scientific">Hyaloscypha hepaticicola</name>
    <dbReference type="NCBI Taxonomy" id="2082293"/>
    <lineage>
        <taxon>Eukaryota</taxon>
        <taxon>Fungi</taxon>
        <taxon>Dikarya</taxon>
        <taxon>Ascomycota</taxon>
        <taxon>Pezizomycotina</taxon>
        <taxon>Leotiomycetes</taxon>
        <taxon>Helotiales</taxon>
        <taxon>Hyaloscyphaceae</taxon>
        <taxon>Hyaloscypha</taxon>
    </lineage>
</organism>
<sequence length="757" mass="85142">MFTSVMQGRDQASTPVTQRLHNASLLFSNTQSHGLMALRRKNLVCFYCNKRSDIKYDGFIKQWECRQCDSVNFLDEHGDITDPPVATDTAAPLDLKFAIPRPDSPSSQASDSTLFCSTCLKNQHLYTASLAQYHIETDPNHPQYRELERKYFAYRKSLEKRYPQVCEDCEPRVMERMREAGRTAKTDHLRRLMDRSRTKKSVSVNRLSFSGVVSFTGKWLWYLGLLGQIFWNIMALVAVAQQNNPNAMENLLRPPLMSFLGKCIQISTSRTWARSVLWCSVCSIWWNPMFKQMNSGFMNHIKGFGDWYKLQFLLIVIRVLFYYIMGTGVFADSFSPASTGAHIFFPCFVILLASKSLRTLRVDMSPLWAGTPEKLPNVGPRSESPKHASNSMADALDQIASTPSRSSRHQSPQLSSSPLTYALQGYPKRMHSQQLSSTTTLPAINLLSQDRKSPFLLETRPEPIHHLTTGDVAARLQHQYNNVNGVEEMEWSPSQSQSEHRAFNPPRSFQRQTQPFNEAPAAEQPSPFWYKVPPAPITPAQRLRNPPNQPRLRVSSQETKQNFFNNITHRNYVVEAGDTSKQLLPQDTIPHNGVEFAQQRFFAPETPSEAGNTLADLLTSFSLGNSDTESPNPVGTGSTMRHICQGLALFLGLLFWNNAFFNPTQHSRNVMMTVMLACALIGVRTILDNTTLRKAGTKIRPGESIGICLGGLELAAAAYGISQILARNSDNENFASLGTVLTGGMVAHEVWLAFFVH</sequence>
<feature type="region of interest" description="Disordered" evidence="6">
    <location>
        <begin position="492"/>
        <end position="512"/>
    </location>
</feature>
<evidence type="ECO:0000256" key="3">
    <source>
        <dbReference type="ARBA" id="ARBA00022989"/>
    </source>
</evidence>
<feature type="transmembrane region" description="Helical" evidence="7">
    <location>
        <begin position="219"/>
        <end position="240"/>
    </location>
</feature>
<evidence type="ECO:0000259" key="8">
    <source>
        <dbReference type="Pfam" id="PF09779"/>
    </source>
</evidence>
<dbReference type="InterPro" id="IPR042321">
    <property type="entry name" value="Ima1"/>
</dbReference>
<evidence type="ECO:0000256" key="7">
    <source>
        <dbReference type="SAM" id="Phobius"/>
    </source>
</evidence>
<dbReference type="AlphaFoldDB" id="A0A2J6QLS2"/>
<dbReference type="GO" id="GO:0044732">
    <property type="term" value="C:mitotic spindle pole body"/>
    <property type="evidence" value="ECO:0007669"/>
    <property type="project" value="TreeGrafter"/>
</dbReference>
<dbReference type="Pfam" id="PF09779">
    <property type="entry name" value="Ima1_N"/>
    <property type="match status" value="1"/>
</dbReference>
<evidence type="ECO:0000256" key="4">
    <source>
        <dbReference type="ARBA" id="ARBA00023136"/>
    </source>
</evidence>
<proteinExistence type="predicted"/>
<comment type="subcellular location">
    <subcellularLocation>
        <location evidence="1">Nucleus inner membrane</location>
        <topology evidence="1">Multi-pass membrane protein</topology>
    </subcellularLocation>
</comment>
<dbReference type="GO" id="GO:0034506">
    <property type="term" value="C:chromosome, centromeric core domain"/>
    <property type="evidence" value="ECO:0007669"/>
    <property type="project" value="TreeGrafter"/>
</dbReference>
<reference evidence="9 10" key="1">
    <citation type="submission" date="2016-05" db="EMBL/GenBank/DDBJ databases">
        <title>A degradative enzymes factory behind the ericoid mycorrhizal symbiosis.</title>
        <authorList>
            <consortium name="DOE Joint Genome Institute"/>
            <person name="Martino E."/>
            <person name="Morin E."/>
            <person name="Grelet G."/>
            <person name="Kuo A."/>
            <person name="Kohler A."/>
            <person name="Daghino S."/>
            <person name="Barry K."/>
            <person name="Choi C."/>
            <person name="Cichocki N."/>
            <person name="Clum A."/>
            <person name="Copeland A."/>
            <person name="Hainaut M."/>
            <person name="Haridas S."/>
            <person name="Labutti K."/>
            <person name="Lindquist E."/>
            <person name="Lipzen A."/>
            <person name="Khouja H.-R."/>
            <person name="Murat C."/>
            <person name="Ohm R."/>
            <person name="Olson A."/>
            <person name="Spatafora J."/>
            <person name="Veneault-Fourrey C."/>
            <person name="Henrissat B."/>
            <person name="Grigoriev I."/>
            <person name="Martin F."/>
            <person name="Perotto S."/>
        </authorList>
    </citation>
    <scope>NUCLEOTIDE SEQUENCE [LARGE SCALE GENOMIC DNA]</scope>
    <source>
        <strain evidence="9 10">UAMH 7357</strain>
    </source>
</reference>
<dbReference type="Proteomes" id="UP000235672">
    <property type="component" value="Unassembled WGS sequence"/>
</dbReference>
<keyword evidence="3 7" id="KW-1133">Transmembrane helix</keyword>
<feature type="region of interest" description="Disordered" evidence="6">
    <location>
        <begin position="537"/>
        <end position="556"/>
    </location>
</feature>
<feature type="transmembrane region" description="Helical" evidence="7">
    <location>
        <begin position="337"/>
        <end position="354"/>
    </location>
</feature>
<evidence type="ECO:0000256" key="1">
    <source>
        <dbReference type="ARBA" id="ARBA00004473"/>
    </source>
</evidence>
<feature type="region of interest" description="Disordered" evidence="6">
    <location>
        <begin position="373"/>
        <end position="392"/>
    </location>
</feature>
<feature type="transmembrane region" description="Helical" evidence="7">
    <location>
        <begin position="667"/>
        <end position="683"/>
    </location>
</feature>
<evidence type="ECO:0000256" key="5">
    <source>
        <dbReference type="ARBA" id="ARBA00023242"/>
    </source>
</evidence>
<dbReference type="STRING" id="1745343.A0A2J6QLS2"/>
<evidence type="ECO:0000313" key="10">
    <source>
        <dbReference type="Proteomes" id="UP000235672"/>
    </source>
</evidence>
<keyword evidence="2 7" id="KW-0812">Transmembrane</keyword>
<dbReference type="EMBL" id="KZ613466">
    <property type="protein sequence ID" value="PMD27228.1"/>
    <property type="molecule type" value="Genomic_DNA"/>
</dbReference>
<accession>A0A2J6QLS2</accession>
<feature type="compositionally biased region" description="Low complexity" evidence="6">
    <location>
        <begin position="539"/>
        <end position="553"/>
    </location>
</feature>
<dbReference type="GO" id="GO:0034992">
    <property type="term" value="C:microtubule organizing center attachment site"/>
    <property type="evidence" value="ECO:0007669"/>
    <property type="project" value="TreeGrafter"/>
</dbReference>
<keyword evidence="4 7" id="KW-0472">Membrane</keyword>
<gene>
    <name evidence="9" type="ORF">NA56DRAFT_697395</name>
</gene>
<keyword evidence="10" id="KW-1185">Reference proteome</keyword>
<keyword evidence="5" id="KW-0539">Nucleus</keyword>
<evidence type="ECO:0000313" key="9">
    <source>
        <dbReference type="EMBL" id="PMD27228.1"/>
    </source>
</evidence>